<dbReference type="FunFam" id="3.30.300.30:FF:000019">
    <property type="entry name" value="Phenylacetate-coenzyme A ligase"/>
    <property type="match status" value="1"/>
</dbReference>
<dbReference type="UniPathway" id="UPA00930"/>
<proteinExistence type="inferred from homology"/>
<dbReference type="Gene3D" id="3.40.50.12780">
    <property type="entry name" value="N-terminal domain of ligase-like"/>
    <property type="match status" value="1"/>
</dbReference>
<dbReference type="InterPro" id="IPR051414">
    <property type="entry name" value="Adenylate-forming_Reductase"/>
</dbReference>
<dbReference type="PANTHER" id="PTHR43439:SF1">
    <property type="entry name" value="PHENYLACETATE-COENZYME A LIGASE"/>
    <property type="match status" value="1"/>
</dbReference>
<dbReference type="Pfam" id="PF00501">
    <property type="entry name" value="AMP-binding"/>
    <property type="match status" value="1"/>
</dbReference>
<evidence type="ECO:0000313" key="15">
    <source>
        <dbReference type="Proteomes" id="UP000008544"/>
    </source>
</evidence>
<dbReference type="eggNOG" id="COG1541">
    <property type="taxonomic scope" value="Bacteria"/>
</dbReference>
<comment type="catalytic activity">
    <reaction evidence="4">
        <text>2-phenylacetate + ATP + CoA = phenylacetyl-CoA + AMP + diphosphate</text>
        <dbReference type="Rhea" id="RHEA:20956"/>
        <dbReference type="ChEBI" id="CHEBI:18401"/>
        <dbReference type="ChEBI" id="CHEBI:30616"/>
        <dbReference type="ChEBI" id="CHEBI:33019"/>
        <dbReference type="ChEBI" id="CHEBI:57287"/>
        <dbReference type="ChEBI" id="CHEBI:57390"/>
        <dbReference type="ChEBI" id="CHEBI:456215"/>
        <dbReference type="EC" id="6.2.1.30"/>
    </reaction>
    <physiologicalReaction direction="left-to-right" evidence="4">
        <dbReference type="Rhea" id="RHEA:20957"/>
    </physiologicalReaction>
</comment>
<comment type="function">
    <text evidence="10">Catalyzes the activation of phenylacetic acid (PA) to phenylacetyl-CoA (PA-CoA).</text>
</comment>
<evidence type="ECO:0000256" key="11">
    <source>
        <dbReference type="SAM" id="MobiDB-lite"/>
    </source>
</evidence>
<keyword evidence="15" id="KW-1185">Reference proteome</keyword>
<gene>
    <name evidence="14" type="ordered locus">Daud_1574</name>
</gene>
<dbReference type="FunFam" id="3.40.50.12780:FF:000016">
    <property type="entry name" value="Phenylacetate-coenzyme A ligase"/>
    <property type="match status" value="1"/>
</dbReference>
<dbReference type="Pfam" id="PF14535">
    <property type="entry name" value="AMP-binding_C_2"/>
    <property type="match status" value="1"/>
</dbReference>
<reference evidence="15" key="1">
    <citation type="submission" date="2007-10" db="EMBL/GenBank/DDBJ databases">
        <title>Complete sequence of chromosome of Desulforudis audaxviator MP104C.</title>
        <authorList>
            <person name="Copeland A."/>
            <person name="Lucas S."/>
            <person name="Lapidus A."/>
            <person name="Barry K."/>
            <person name="Glavina del Rio T."/>
            <person name="Dalin E."/>
            <person name="Tice H."/>
            <person name="Bruce D."/>
            <person name="Pitluck S."/>
            <person name="Lowry S.R."/>
            <person name="Larimer F."/>
            <person name="Land M.L."/>
            <person name="Hauser L."/>
            <person name="Kyrpides N."/>
            <person name="Ivanova N.N."/>
            <person name="Richardson P."/>
        </authorList>
    </citation>
    <scope>NUCLEOTIDE SEQUENCE [LARGE SCALE GENOMIC DNA]</scope>
    <source>
        <strain evidence="15">MP104C</strain>
    </source>
</reference>
<evidence type="ECO:0000256" key="1">
    <source>
        <dbReference type="ARBA" id="ARBA00011245"/>
    </source>
</evidence>
<feature type="region of interest" description="Disordered" evidence="11">
    <location>
        <begin position="419"/>
        <end position="441"/>
    </location>
</feature>
<dbReference type="Proteomes" id="UP000008544">
    <property type="component" value="Chromosome"/>
</dbReference>
<feature type="domain" description="AMP-dependent ligase C-terminal" evidence="13">
    <location>
        <begin position="334"/>
        <end position="430"/>
    </location>
</feature>
<dbReference type="AlphaFoldDB" id="B1I525"/>
<evidence type="ECO:0000259" key="12">
    <source>
        <dbReference type="Pfam" id="PF00501"/>
    </source>
</evidence>
<sequence length="441" mass="49416">MYWNREMECMPAEERKILQLERLQGLVRRVYENVPHYQRVLREAGIRPGDIKSLDDLAHLPFTTKDDLRRTYPFGLFATPLANTVRVHASSGTTGKPTVVGYTRKDIDTWSEVMARTLMCAGVKDDDIIQIAYGYGLFTGGLGVHYGAEKVGATVVPISVGNTKRQIMLMEDFGTTVLACTPSYALHLSEVLEEMGTDRSRIRLRVGVFGAEPWSPQMAREIEKKLNVVAIDIFGLSEIIGPGVASECLYNTGLHIFDDHFLPEIIDPATGAQLPPGEEGELVITTLTKEAFPLIRYRTRDIAALYVEPCPCGRTHVRMSKVMGRTDDMLIIRGVNVFPSQIESVLLEIGHAEPHYLLVVDRKGPLDHLEVWVEVSENFFRDEVRHLESLGKTIKREIESTLGIGVEVRLVEPKTIERSQGKAKRVVDKRDLPGKNKPKEG</sequence>
<keyword evidence="2 10" id="KW-0436">Ligase</keyword>
<evidence type="ECO:0000256" key="3">
    <source>
        <dbReference type="ARBA" id="ARBA00022741"/>
    </source>
</evidence>
<dbReference type="KEGG" id="dau:Daud_1574"/>
<dbReference type="RefSeq" id="WP_012302657.1">
    <property type="nucleotide sequence ID" value="NC_010424.1"/>
</dbReference>
<dbReference type="HOGENOM" id="CLU_035301_1_1_9"/>
<evidence type="ECO:0000256" key="5">
    <source>
        <dbReference type="ARBA" id="ARBA00060591"/>
    </source>
</evidence>
<keyword evidence="3 10" id="KW-0547">Nucleotide-binding</keyword>
<dbReference type="GO" id="GO:0000166">
    <property type="term" value="F:nucleotide binding"/>
    <property type="evidence" value="ECO:0007669"/>
    <property type="project" value="UniProtKB-KW"/>
</dbReference>
<feature type="domain" description="AMP-dependent synthetase/ligase" evidence="12">
    <location>
        <begin position="90"/>
        <end position="285"/>
    </location>
</feature>
<dbReference type="CDD" id="cd05913">
    <property type="entry name" value="PaaK"/>
    <property type="match status" value="1"/>
</dbReference>
<dbReference type="Gene3D" id="3.30.300.30">
    <property type="match status" value="1"/>
</dbReference>
<comment type="subunit">
    <text evidence="1">Monomer.</text>
</comment>
<evidence type="ECO:0000313" key="14">
    <source>
        <dbReference type="EMBL" id="ACA60076.1"/>
    </source>
</evidence>
<dbReference type="EMBL" id="CP000860">
    <property type="protein sequence ID" value="ACA60076.1"/>
    <property type="molecule type" value="Genomic_DNA"/>
</dbReference>
<evidence type="ECO:0000256" key="6">
    <source>
        <dbReference type="ARBA" id="ARBA00061566"/>
    </source>
</evidence>
<evidence type="ECO:0000259" key="13">
    <source>
        <dbReference type="Pfam" id="PF14535"/>
    </source>
</evidence>
<evidence type="ECO:0000256" key="9">
    <source>
        <dbReference type="ARBA" id="ARBA00075111"/>
    </source>
</evidence>
<name>B1I525_DESAP</name>
<comment type="similarity">
    <text evidence="6 10">Belongs to the phenylacetyl-CoA ligase family.</text>
</comment>
<dbReference type="STRING" id="477974.Daud_1574"/>
<accession>B1I525</accession>
<dbReference type="InterPro" id="IPR042099">
    <property type="entry name" value="ANL_N_sf"/>
</dbReference>
<organism evidence="14 15">
    <name type="scientific">Desulforudis audaxviator (strain MP104C)</name>
    <dbReference type="NCBI Taxonomy" id="477974"/>
    <lineage>
        <taxon>Bacteria</taxon>
        <taxon>Bacillati</taxon>
        <taxon>Bacillota</taxon>
        <taxon>Clostridia</taxon>
        <taxon>Thermoanaerobacterales</taxon>
        <taxon>Candidatus Desulforudaceae</taxon>
        <taxon>Candidatus Desulforudis</taxon>
    </lineage>
</organism>
<dbReference type="PIRSF" id="PIRSF006444">
    <property type="entry name" value="PaaK"/>
    <property type="match status" value="1"/>
</dbReference>
<comment type="pathway">
    <text evidence="5 10">Aromatic compound metabolism; phenylacetate degradation.</text>
</comment>
<evidence type="ECO:0000256" key="8">
    <source>
        <dbReference type="ARBA" id="ARBA00068695"/>
    </source>
</evidence>
<evidence type="ECO:0000256" key="7">
    <source>
        <dbReference type="ARBA" id="ARBA00066629"/>
    </source>
</evidence>
<dbReference type="SUPFAM" id="SSF56801">
    <property type="entry name" value="Acetyl-CoA synthetase-like"/>
    <property type="match status" value="1"/>
</dbReference>
<dbReference type="GO" id="GO:0047475">
    <property type="term" value="F:phenylacetate-CoA ligase activity"/>
    <property type="evidence" value="ECO:0007669"/>
    <property type="project" value="UniProtKB-EC"/>
</dbReference>
<dbReference type="GO" id="GO:0010124">
    <property type="term" value="P:phenylacetate catabolic process"/>
    <property type="evidence" value="ECO:0007669"/>
    <property type="project" value="UniProtKB-UniRule"/>
</dbReference>
<evidence type="ECO:0000256" key="10">
    <source>
        <dbReference type="PIRNR" id="PIRNR006444"/>
    </source>
</evidence>
<evidence type="ECO:0000256" key="2">
    <source>
        <dbReference type="ARBA" id="ARBA00022598"/>
    </source>
</evidence>
<dbReference type="InterPro" id="IPR028154">
    <property type="entry name" value="AMP-dep_Lig_C"/>
</dbReference>
<dbReference type="InterPro" id="IPR000873">
    <property type="entry name" value="AMP-dep_synth/lig_dom"/>
</dbReference>
<dbReference type="InterPro" id="IPR011880">
    <property type="entry name" value="PA_CoA_ligase"/>
</dbReference>
<reference evidence="14 15" key="2">
    <citation type="journal article" date="2008" name="Science">
        <title>Environmental genomics reveals a single-species ecosystem deep within Earth.</title>
        <authorList>
            <person name="Chivian D."/>
            <person name="Brodie E.L."/>
            <person name="Alm E.J."/>
            <person name="Culley D.E."/>
            <person name="Dehal P.S."/>
            <person name="Desantis T.Z."/>
            <person name="Gihring T.M."/>
            <person name="Lapidus A."/>
            <person name="Lin L.H."/>
            <person name="Lowry S.R."/>
            <person name="Moser D.P."/>
            <person name="Richardson P.M."/>
            <person name="Southam G."/>
            <person name="Wanger G."/>
            <person name="Pratt L.M."/>
            <person name="Andersen G.L."/>
            <person name="Hazen T.C."/>
            <person name="Brockman F.J."/>
            <person name="Arkin A.P."/>
            <person name="Onstott T.C."/>
        </authorList>
    </citation>
    <scope>NUCLEOTIDE SEQUENCE [LARGE SCALE GENOMIC DNA]</scope>
    <source>
        <strain evidence="14 15">MP104C</strain>
    </source>
</reference>
<evidence type="ECO:0000256" key="4">
    <source>
        <dbReference type="ARBA" id="ARBA00050450"/>
    </source>
</evidence>
<dbReference type="PANTHER" id="PTHR43439">
    <property type="entry name" value="PHENYLACETATE-COENZYME A LIGASE"/>
    <property type="match status" value="1"/>
</dbReference>
<dbReference type="EC" id="6.2.1.30" evidence="7 10"/>
<dbReference type="InterPro" id="IPR045851">
    <property type="entry name" value="AMP-bd_C_sf"/>
</dbReference>
<protein>
    <recommendedName>
        <fullName evidence="8 10">Phenylacetate-coenzyme A ligase</fullName>
        <ecNumber evidence="7 10">6.2.1.30</ecNumber>
    </recommendedName>
    <alternativeName>
        <fullName evidence="9 10">Phenylacetyl-CoA ligase</fullName>
    </alternativeName>
</protein>